<evidence type="ECO:0000313" key="2">
    <source>
        <dbReference type="EMBL" id="KAK2840632.1"/>
    </source>
</evidence>
<proteinExistence type="predicted"/>
<reference evidence="2" key="1">
    <citation type="submission" date="2023-08" db="EMBL/GenBank/DDBJ databases">
        <title>Pelteobagrus vachellii genome.</title>
        <authorList>
            <person name="Liu H."/>
        </authorList>
    </citation>
    <scope>NUCLEOTIDE SEQUENCE</scope>
    <source>
        <strain evidence="2">PRFRI_2022a</strain>
        <tissue evidence="2">Muscle</tissue>
    </source>
</reference>
<name>A0AA88SPH1_TACVA</name>
<protein>
    <submittedName>
        <fullName evidence="2">Uncharacterized protein</fullName>
    </submittedName>
</protein>
<dbReference type="Proteomes" id="UP001187315">
    <property type="component" value="Unassembled WGS sequence"/>
</dbReference>
<feature type="region of interest" description="Disordered" evidence="1">
    <location>
        <begin position="22"/>
        <end position="77"/>
    </location>
</feature>
<keyword evidence="3" id="KW-1185">Reference proteome</keyword>
<dbReference type="AlphaFoldDB" id="A0AA88SPH1"/>
<accession>A0AA88SPH1</accession>
<sequence length="77" mass="8555">MRDGVEGKERLMLSAHEITDCFFKQKPSPPSPEGSVLSSSPLSDPEMSAELTKNHDFSLTLQKTRDDTRSSFSSHNT</sequence>
<gene>
    <name evidence="2" type="ORF">Q7C36_012211</name>
</gene>
<dbReference type="EMBL" id="JAVHJS010000012">
    <property type="protein sequence ID" value="KAK2840632.1"/>
    <property type="molecule type" value="Genomic_DNA"/>
</dbReference>
<organism evidence="2 3">
    <name type="scientific">Tachysurus vachellii</name>
    <name type="common">Darkbarbel catfish</name>
    <name type="synonym">Pelteobagrus vachellii</name>
    <dbReference type="NCBI Taxonomy" id="175792"/>
    <lineage>
        <taxon>Eukaryota</taxon>
        <taxon>Metazoa</taxon>
        <taxon>Chordata</taxon>
        <taxon>Craniata</taxon>
        <taxon>Vertebrata</taxon>
        <taxon>Euteleostomi</taxon>
        <taxon>Actinopterygii</taxon>
        <taxon>Neopterygii</taxon>
        <taxon>Teleostei</taxon>
        <taxon>Ostariophysi</taxon>
        <taxon>Siluriformes</taxon>
        <taxon>Bagridae</taxon>
        <taxon>Tachysurus</taxon>
    </lineage>
</organism>
<evidence type="ECO:0000256" key="1">
    <source>
        <dbReference type="SAM" id="MobiDB-lite"/>
    </source>
</evidence>
<evidence type="ECO:0000313" key="3">
    <source>
        <dbReference type="Proteomes" id="UP001187315"/>
    </source>
</evidence>
<comment type="caution">
    <text evidence="2">The sequence shown here is derived from an EMBL/GenBank/DDBJ whole genome shotgun (WGS) entry which is preliminary data.</text>
</comment>